<dbReference type="Gene3D" id="3.40.190.10">
    <property type="entry name" value="Periplasmic binding protein-like II"/>
    <property type="match status" value="1"/>
</dbReference>
<dbReference type="InterPro" id="IPR005064">
    <property type="entry name" value="BUG"/>
</dbReference>
<sequence length="334" mass="35361">MTVIVIPRRQAVRLIRRWTALVALSIAAAGAGAQAPYPSQPIKVVVPFPAGSLVDVLGRSIGEALTGTLKQPVVIDNKPGASTLLGAKIVAAAPPDGYTLLVPTVTTMSMAPQLVSRPGIDPLRELTPIARLGATNFFLSVHPSFPARTMKEWIAEVKAHPGKYSYASSGNGSPHHVFMELLKKQLGLDIVHVPYKGSSSSMPDLLSGKVDMAFLDGTLAIPNIKAGKLFTMGTSMARRSVLLPSAPTIAETVPGFDWSGWIGVAGPANMPAPVVNLLAEEIRKLQSTPHFAELLNKAAMEPTEPIPPAAMADFVRSEYARWGPAIRTSGATID</sequence>
<dbReference type="Gene3D" id="3.40.190.150">
    <property type="entry name" value="Bordetella uptake gene, domain 1"/>
    <property type="match status" value="1"/>
</dbReference>
<dbReference type="SUPFAM" id="SSF53850">
    <property type="entry name" value="Periplasmic binding protein-like II"/>
    <property type="match status" value="1"/>
</dbReference>
<reference evidence="3 4" key="1">
    <citation type="submission" date="2019-03" db="EMBL/GenBank/DDBJ databases">
        <title>Ramlibacter henchirensis DSM 14656, whole genome shotgun sequence.</title>
        <authorList>
            <person name="Zhang X."/>
            <person name="Feng G."/>
            <person name="Zhu H."/>
        </authorList>
    </citation>
    <scope>NUCLEOTIDE SEQUENCE [LARGE SCALE GENOMIC DNA]</scope>
    <source>
        <strain evidence="3 4">DSM 14656</strain>
    </source>
</reference>
<dbReference type="PANTHER" id="PTHR42928:SF5">
    <property type="entry name" value="BLR1237 PROTEIN"/>
    <property type="match status" value="1"/>
</dbReference>
<dbReference type="EMBL" id="SMLM01000003">
    <property type="protein sequence ID" value="TFZ00585.1"/>
    <property type="molecule type" value="Genomic_DNA"/>
</dbReference>
<dbReference type="Pfam" id="PF03401">
    <property type="entry name" value="TctC"/>
    <property type="match status" value="1"/>
</dbReference>
<dbReference type="CDD" id="cd07012">
    <property type="entry name" value="PBP2_Bug_TTT"/>
    <property type="match status" value="1"/>
</dbReference>
<proteinExistence type="inferred from homology"/>
<name>A0A4Z0BRE5_9BURK</name>
<evidence type="ECO:0000313" key="4">
    <source>
        <dbReference type="Proteomes" id="UP000298180"/>
    </source>
</evidence>
<dbReference type="PIRSF" id="PIRSF017082">
    <property type="entry name" value="YflP"/>
    <property type="match status" value="1"/>
</dbReference>
<comment type="caution">
    <text evidence="3">The sequence shown here is derived from an EMBL/GenBank/DDBJ whole genome shotgun (WGS) entry which is preliminary data.</text>
</comment>
<dbReference type="Proteomes" id="UP000298180">
    <property type="component" value="Unassembled WGS sequence"/>
</dbReference>
<protein>
    <submittedName>
        <fullName evidence="3">Tripartite tricarboxylate transporter substrate binding protein</fullName>
    </submittedName>
</protein>
<keyword evidence="2" id="KW-0732">Signal</keyword>
<gene>
    <name evidence="3" type="ORF">EZ313_19200</name>
</gene>
<dbReference type="OrthoDB" id="8858091at2"/>
<feature type="chain" id="PRO_5021463457" evidence="2">
    <location>
        <begin position="34"/>
        <end position="334"/>
    </location>
</feature>
<evidence type="ECO:0000256" key="1">
    <source>
        <dbReference type="ARBA" id="ARBA00006987"/>
    </source>
</evidence>
<accession>A0A4Z0BRE5</accession>
<evidence type="ECO:0000313" key="3">
    <source>
        <dbReference type="EMBL" id="TFZ00585.1"/>
    </source>
</evidence>
<keyword evidence="4" id="KW-1185">Reference proteome</keyword>
<dbReference type="InterPro" id="IPR042100">
    <property type="entry name" value="Bug_dom1"/>
</dbReference>
<dbReference type="PANTHER" id="PTHR42928">
    <property type="entry name" value="TRICARBOXYLATE-BINDING PROTEIN"/>
    <property type="match status" value="1"/>
</dbReference>
<feature type="signal peptide" evidence="2">
    <location>
        <begin position="1"/>
        <end position="33"/>
    </location>
</feature>
<dbReference type="AlphaFoldDB" id="A0A4Z0BRE5"/>
<comment type="similarity">
    <text evidence="1">Belongs to the UPF0065 (bug) family.</text>
</comment>
<evidence type="ECO:0000256" key="2">
    <source>
        <dbReference type="SAM" id="SignalP"/>
    </source>
</evidence>
<organism evidence="3 4">
    <name type="scientific">Ramlibacter henchirensis</name>
    <dbReference type="NCBI Taxonomy" id="204072"/>
    <lineage>
        <taxon>Bacteria</taxon>
        <taxon>Pseudomonadati</taxon>
        <taxon>Pseudomonadota</taxon>
        <taxon>Betaproteobacteria</taxon>
        <taxon>Burkholderiales</taxon>
        <taxon>Comamonadaceae</taxon>
        <taxon>Ramlibacter</taxon>
    </lineage>
</organism>